<dbReference type="EMBL" id="AP022569">
    <property type="protein sequence ID" value="BBX44183.1"/>
    <property type="molecule type" value="Genomic_DNA"/>
</dbReference>
<dbReference type="KEGG" id="mcoo:MCOO_01980"/>
<dbReference type="AlphaFoldDB" id="A0A7I7KQH7"/>
<accession>A0A7I7KQH7</accession>
<evidence type="ECO:0000313" key="1">
    <source>
        <dbReference type="EMBL" id="BBX44183.1"/>
    </source>
</evidence>
<name>A0A7I7KQH7_9MYCO</name>
<sequence length="85" mass="9464">MSRARPTDRAVLPVPLATINHVARTARPQVNPALVTSERLRRRAGRRGAGLRRACADREPPREAAFDLLVRFPDRATVLLGMRQA</sequence>
<proteinExistence type="predicted"/>
<gene>
    <name evidence="1" type="ORF">MCOO_01980</name>
</gene>
<dbReference type="Proteomes" id="UP000465866">
    <property type="component" value="Chromosome"/>
</dbReference>
<evidence type="ECO:0000313" key="2">
    <source>
        <dbReference type="Proteomes" id="UP000465866"/>
    </source>
</evidence>
<protein>
    <submittedName>
        <fullName evidence="1">Uncharacterized protein</fullName>
    </submittedName>
</protein>
<organism evidence="1 2">
    <name type="scientific">Mycobacterium cookii</name>
    <dbReference type="NCBI Taxonomy" id="1775"/>
    <lineage>
        <taxon>Bacteria</taxon>
        <taxon>Bacillati</taxon>
        <taxon>Actinomycetota</taxon>
        <taxon>Actinomycetes</taxon>
        <taxon>Mycobacteriales</taxon>
        <taxon>Mycobacteriaceae</taxon>
        <taxon>Mycobacterium</taxon>
    </lineage>
</organism>
<keyword evidence="2" id="KW-1185">Reference proteome</keyword>
<reference evidence="1 2" key="1">
    <citation type="journal article" date="2019" name="Emerg. Microbes Infect.">
        <title>Comprehensive subspecies identification of 175 nontuberculous mycobacteria species based on 7547 genomic profiles.</title>
        <authorList>
            <person name="Matsumoto Y."/>
            <person name="Kinjo T."/>
            <person name="Motooka D."/>
            <person name="Nabeya D."/>
            <person name="Jung N."/>
            <person name="Uechi K."/>
            <person name="Horii T."/>
            <person name="Iida T."/>
            <person name="Fujita J."/>
            <person name="Nakamura S."/>
        </authorList>
    </citation>
    <scope>NUCLEOTIDE SEQUENCE [LARGE SCALE GENOMIC DNA]</scope>
    <source>
        <strain evidence="1 2">JCM 12404</strain>
    </source>
</reference>